<protein>
    <submittedName>
        <fullName evidence="4">LytR family transcriptional regulator</fullName>
    </submittedName>
</protein>
<proteinExistence type="predicted"/>
<dbReference type="Pfam" id="PF13399">
    <property type="entry name" value="LytR_C"/>
    <property type="match status" value="1"/>
</dbReference>
<feature type="domain" description="LytR/CpsA/Psr regulator C-terminal" evidence="2">
    <location>
        <begin position="100"/>
        <end position="188"/>
    </location>
</feature>
<dbReference type="Proteomes" id="UP000292686">
    <property type="component" value="Unassembled WGS sequence"/>
</dbReference>
<dbReference type="InterPro" id="IPR027381">
    <property type="entry name" value="LytR/CpsA/Psr_C"/>
</dbReference>
<evidence type="ECO:0000256" key="1">
    <source>
        <dbReference type="SAM" id="Phobius"/>
    </source>
</evidence>
<dbReference type="Gene3D" id="3.30.70.2390">
    <property type="match status" value="1"/>
</dbReference>
<feature type="transmembrane region" description="Helical" evidence="1">
    <location>
        <begin position="46"/>
        <end position="67"/>
    </location>
</feature>
<dbReference type="EMBL" id="SDPM01000006">
    <property type="protein sequence ID" value="RXZ86001.1"/>
    <property type="molecule type" value="Genomic_DNA"/>
</dbReference>
<keyword evidence="1" id="KW-0472">Membrane</keyword>
<evidence type="ECO:0000313" key="6">
    <source>
        <dbReference type="Proteomes" id="UP000581087"/>
    </source>
</evidence>
<dbReference type="AlphaFoldDB" id="A0A4Q2M7S3"/>
<accession>A0A4Q2M7S3</accession>
<gene>
    <name evidence="3" type="ORF">BJ972_003145</name>
    <name evidence="4" type="ORF">ESP50_12395</name>
</gene>
<evidence type="ECO:0000313" key="5">
    <source>
        <dbReference type="Proteomes" id="UP000292686"/>
    </source>
</evidence>
<dbReference type="RefSeq" id="WP_129175605.1">
    <property type="nucleotide sequence ID" value="NZ_JACCBI010000001.1"/>
</dbReference>
<dbReference type="OrthoDB" id="5125199at2"/>
<name>A0A4Q2M7S3_9MICO</name>
<reference evidence="3 6" key="2">
    <citation type="submission" date="2020-07" db="EMBL/GenBank/DDBJ databases">
        <title>Sequencing the genomes of 1000 actinobacteria strains.</title>
        <authorList>
            <person name="Klenk H.-P."/>
        </authorList>
    </citation>
    <scope>NUCLEOTIDE SEQUENCE [LARGE SCALE GENOMIC DNA]</scope>
    <source>
        <strain evidence="3 6">DSM 23870</strain>
    </source>
</reference>
<dbReference type="EMBL" id="JACCBI010000001">
    <property type="protein sequence ID" value="NYD68626.1"/>
    <property type="molecule type" value="Genomic_DNA"/>
</dbReference>
<keyword evidence="1" id="KW-1133">Transmembrane helix</keyword>
<evidence type="ECO:0000313" key="3">
    <source>
        <dbReference type="EMBL" id="NYD68626.1"/>
    </source>
</evidence>
<comment type="caution">
    <text evidence="4">The sequence shown here is derived from an EMBL/GenBank/DDBJ whole genome shotgun (WGS) entry which is preliminary data.</text>
</comment>
<reference evidence="4 5" key="1">
    <citation type="submission" date="2019-01" db="EMBL/GenBank/DDBJ databases">
        <title>Agromyces.</title>
        <authorList>
            <person name="Li J."/>
        </authorList>
    </citation>
    <scope>NUCLEOTIDE SEQUENCE [LARGE SCALE GENOMIC DNA]</scope>
    <source>
        <strain evidence="4 5">DSM 23870</strain>
    </source>
</reference>
<evidence type="ECO:0000259" key="2">
    <source>
        <dbReference type="Pfam" id="PF13399"/>
    </source>
</evidence>
<keyword evidence="5" id="KW-1185">Reference proteome</keyword>
<sequence length="194" mass="19958">MTPTGKLSHVMAQKFPSDRFDQAPSDIERVGAHRAPLQPGRRWVTFGWAALATVVLVVAGIVTISLYNNELLRILPGSSAEETPSDEPVQTAEPTLDPATPVMVLNGTSTSGLAATAAEALTAAGLTIDVTANADEDTVQSTVVVYATPELEGAARGIAQSLGTTEVREGTEFAEAGASLVVVLGADYAALVAG</sequence>
<keyword evidence="1" id="KW-0812">Transmembrane</keyword>
<organism evidence="4 5">
    <name type="scientific">Agromyces atrinae</name>
    <dbReference type="NCBI Taxonomy" id="592376"/>
    <lineage>
        <taxon>Bacteria</taxon>
        <taxon>Bacillati</taxon>
        <taxon>Actinomycetota</taxon>
        <taxon>Actinomycetes</taxon>
        <taxon>Micrococcales</taxon>
        <taxon>Microbacteriaceae</taxon>
        <taxon>Agromyces</taxon>
    </lineage>
</organism>
<evidence type="ECO:0000313" key="4">
    <source>
        <dbReference type="EMBL" id="RXZ86001.1"/>
    </source>
</evidence>
<dbReference type="Proteomes" id="UP000581087">
    <property type="component" value="Unassembled WGS sequence"/>
</dbReference>